<accession>A0ABN1MAY4</accession>
<sequence length="97" mass="11658">MKNLDVLVKYDYITCDLSPSYKLTVKNIFYLTDSIIVHITDKNIYSLRVAAVFKELWIRDKYYLENEYDDRVIYKKKPFVEKSRLSISSYLSKNNQK</sequence>
<dbReference type="EMBL" id="BAAACP010000030">
    <property type="protein sequence ID" value="GAA0866455.1"/>
    <property type="molecule type" value="Genomic_DNA"/>
</dbReference>
<gene>
    <name evidence="1" type="ORF">GCM10008917_27770</name>
</gene>
<evidence type="ECO:0000313" key="1">
    <source>
        <dbReference type="EMBL" id="GAA0866455.1"/>
    </source>
</evidence>
<comment type="caution">
    <text evidence="1">The sequence shown here is derived from an EMBL/GenBank/DDBJ whole genome shotgun (WGS) entry which is preliminary data.</text>
</comment>
<protein>
    <submittedName>
        <fullName evidence="1">Uncharacterized protein</fullName>
    </submittedName>
</protein>
<dbReference type="Proteomes" id="UP001400965">
    <property type="component" value="Unassembled WGS sequence"/>
</dbReference>
<dbReference type="RefSeq" id="WP_346047041.1">
    <property type="nucleotide sequence ID" value="NZ_BAAACP010000030.1"/>
</dbReference>
<reference evidence="1 2" key="1">
    <citation type="journal article" date="2019" name="Int. J. Syst. Evol. Microbiol.">
        <title>The Global Catalogue of Microorganisms (GCM) 10K type strain sequencing project: providing services to taxonomists for standard genome sequencing and annotation.</title>
        <authorList>
            <consortium name="The Broad Institute Genomics Platform"/>
            <consortium name="The Broad Institute Genome Sequencing Center for Infectious Disease"/>
            <person name="Wu L."/>
            <person name="Ma J."/>
        </authorList>
    </citation>
    <scope>NUCLEOTIDE SEQUENCE [LARGE SCALE GENOMIC DNA]</scope>
    <source>
        <strain evidence="1 2">JCM 6486</strain>
    </source>
</reference>
<name>A0ABN1MAY4_9FIRM</name>
<organism evidence="1 2">
    <name type="scientific">Paraclostridium tenue</name>
    <dbReference type="NCBI Taxonomy" id="1737"/>
    <lineage>
        <taxon>Bacteria</taxon>
        <taxon>Bacillati</taxon>
        <taxon>Bacillota</taxon>
        <taxon>Clostridia</taxon>
        <taxon>Peptostreptococcales</taxon>
        <taxon>Peptostreptococcaceae</taxon>
        <taxon>Paraclostridium</taxon>
    </lineage>
</organism>
<evidence type="ECO:0000313" key="2">
    <source>
        <dbReference type="Proteomes" id="UP001400965"/>
    </source>
</evidence>
<proteinExistence type="predicted"/>
<keyword evidence="2" id="KW-1185">Reference proteome</keyword>